<evidence type="ECO:0000313" key="3">
    <source>
        <dbReference type="Proteomes" id="UP000011991"/>
    </source>
</evidence>
<sequence length="138" mass="15184">MLAGTWGLIKNILLDGSLPRSTKELIFVAIAVDRECHYCRDAHTACCRILGVEDSTIRAVMEGLSEELPERIRDILRFAVKCAAGPHQLRDEDYDSLRQQGLDTEQILEVIAAASMAVYATIIADATLIDTDAMFAST</sequence>
<organism evidence="2 3">
    <name type="scientific">Rhodopirellula maiorica SM1</name>
    <dbReference type="NCBI Taxonomy" id="1265738"/>
    <lineage>
        <taxon>Bacteria</taxon>
        <taxon>Pseudomonadati</taxon>
        <taxon>Planctomycetota</taxon>
        <taxon>Planctomycetia</taxon>
        <taxon>Pirellulales</taxon>
        <taxon>Pirellulaceae</taxon>
        <taxon>Novipirellula</taxon>
    </lineage>
</organism>
<dbReference type="InterPro" id="IPR029032">
    <property type="entry name" value="AhpD-like"/>
</dbReference>
<dbReference type="PANTHER" id="PTHR35446:SF2">
    <property type="entry name" value="CARBOXYMUCONOLACTONE DECARBOXYLASE-LIKE DOMAIN-CONTAINING PROTEIN"/>
    <property type="match status" value="1"/>
</dbReference>
<dbReference type="AlphaFoldDB" id="M5RQ76"/>
<evidence type="ECO:0000259" key="1">
    <source>
        <dbReference type="Pfam" id="PF02627"/>
    </source>
</evidence>
<keyword evidence="3" id="KW-1185">Reference proteome</keyword>
<comment type="caution">
    <text evidence="2">The sequence shown here is derived from an EMBL/GenBank/DDBJ whole genome shotgun (WGS) entry which is preliminary data.</text>
</comment>
<dbReference type="NCBIfam" id="TIGR00778">
    <property type="entry name" value="ahpD_dom"/>
    <property type="match status" value="1"/>
</dbReference>
<feature type="domain" description="Carboxymuconolactone decarboxylase-like" evidence="1">
    <location>
        <begin position="9"/>
        <end position="62"/>
    </location>
</feature>
<dbReference type="Gene3D" id="1.20.1290.10">
    <property type="entry name" value="AhpD-like"/>
    <property type="match status" value="1"/>
</dbReference>
<keyword evidence="2" id="KW-0575">Peroxidase</keyword>
<keyword evidence="2" id="KW-0560">Oxidoreductase</keyword>
<dbReference type="PANTHER" id="PTHR35446">
    <property type="entry name" value="SI:CH211-175M2.5"/>
    <property type="match status" value="1"/>
</dbReference>
<evidence type="ECO:0000313" key="2">
    <source>
        <dbReference type="EMBL" id="EMI21445.1"/>
    </source>
</evidence>
<gene>
    <name evidence="2" type="ORF">RMSM_01631</name>
</gene>
<proteinExistence type="predicted"/>
<dbReference type="Proteomes" id="UP000011991">
    <property type="component" value="Unassembled WGS sequence"/>
</dbReference>
<dbReference type="InterPro" id="IPR003779">
    <property type="entry name" value="CMD-like"/>
</dbReference>
<name>M5RQ76_9BACT</name>
<reference evidence="2" key="2">
    <citation type="journal article" date="2013" name="Mar. Genomics">
        <title>Expression of sulfatases in Rhodopirellula baltica and the diversity of sulfatases in the genus Rhodopirellula.</title>
        <authorList>
            <person name="Wegner C.E."/>
            <person name="Richter-Heitmann T."/>
            <person name="Klindworth A."/>
            <person name="Klockow C."/>
            <person name="Richter M."/>
            <person name="Achstetter T."/>
            <person name="Glockner F.O."/>
            <person name="Harder J."/>
        </authorList>
    </citation>
    <scope>NUCLEOTIDE SEQUENCE [LARGE SCALE GENOMIC DNA]</scope>
    <source>
        <strain evidence="2">SM1</strain>
    </source>
</reference>
<dbReference type="SUPFAM" id="SSF69118">
    <property type="entry name" value="AhpD-like"/>
    <property type="match status" value="1"/>
</dbReference>
<accession>M5RQ76</accession>
<dbReference type="EMBL" id="ANOG01000247">
    <property type="protein sequence ID" value="EMI21445.1"/>
    <property type="molecule type" value="Genomic_DNA"/>
</dbReference>
<dbReference type="GO" id="GO:0051920">
    <property type="term" value="F:peroxiredoxin activity"/>
    <property type="evidence" value="ECO:0007669"/>
    <property type="project" value="InterPro"/>
</dbReference>
<protein>
    <submittedName>
        <fullName evidence="2">Alkylhydroperoxidase AhpD core</fullName>
        <ecNumber evidence="2">1.11.1.15</ecNumber>
    </submittedName>
</protein>
<reference evidence="2" key="1">
    <citation type="submission" date="2012-12" db="EMBL/GenBank/DDBJ databases">
        <title>Permanent draft genome of Rhodopirellula maiorica strain SM1.</title>
        <authorList>
            <person name="Richter M."/>
            <person name="Richter-Heitmann T."/>
            <person name="Frank C."/>
            <person name="Harder J."/>
            <person name="Glockner F.O."/>
        </authorList>
    </citation>
    <scope>NUCLEOTIDE SEQUENCE</scope>
    <source>
        <strain evidence="2">SM1</strain>
    </source>
</reference>
<dbReference type="EC" id="1.11.1.15" evidence="2"/>
<dbReference type="PATRIC" id="fig|1265738.3.peg.1624"/>
<dbReference type="InterPro" id="IPR004675">
    <property type="entry name" value="AhpD_core"/>
</dbReference>
<dbReference type="Pfam" id="PF02627">
    <property type="entry name" value="CMD"/>
    <property type="match status" value="1"/>
</dbReference>